<dbReference type="RefSeq" id="WP_114847452.1">
    <property type="nucleotide sequence ID" value="NZ_JBHSPE010000001.1"/>
</dbReference>
<dbReference type="GO" id="GO:0005576">
    <property type="term" value="C:extracellular region"/>
    <property type="evidence" value="ECO:0007669"/>
    <property type="project" value="UniProtKB-SubCell"/>
</dbReference>
<dbReference type="InterPro" id="IPR001492">
    <property type="entry name" value="Flagellin"/>
</dbReference>
<dbReference type="InterPro" id="IPR013384">
    <property type="entry name" value="Flagell_FlgL"/>
</dbReference>
<dbReference type="Proteomes" id="UP000253782">
    <property type="component" value="Unassembled WGS sequence"/>
</dbReference>
<dbReference type="PANTHER" id="PTHR42792">
    <property type="entry name" value="FLAGELLIN"/>
    <property type="match status" value="1"/>
</dbReference>
<organism evidence="8 9">
    <name type="scientific">Dyella tabacisoli</name>
    <dbReference type="NCBI Taxonomy" id="2282381"/>
    <lineage>
        <taxon>Bacteria</taxon>
        <taxon>Pseudomonadati</taxon>
        <taxon>Pseudomonadota</taxon>
        <taxon>Gammaproteobacteria</taxon>
        <taxon>Lysobacterales</taxon>
        <taxon>Rhodanobacteraceae</taxon>
        <taxon>Dyella</taxon>
    </lineage>
</organism>
<keyword evidence="9" id="KW-1185">Reference proteome</keyword>
<keyword evidence="4" id="KW-0964">Secreted</keyword>
<dbReference type="InterPro" id="IPR001029">
    <property type="entry name" value="Flagellin_N"/>
</dbReference>
<comment type="subcellular location">
    <subcellularLocation>
        <location evidence="1">Bacterial flagellum</location>
    </subcellularLocation>
    <subcellularLocation>
        <location evidence="2">Secreted</location>
    </subcellularLocation>
</comment>
<dbReference type="Gene3D" id="1.20.1330.10">
    <property type="entry name" value="f41 fragment of flagellin, N-terminal domain"/>
    <property type="match status" value="2"/>
</dbReference>
<dbReference type="Pfam" id="PF00669">
    <property type="entry name" value="Flagellin_N"/>
    <property type="match status" value="1"/>
</dbReference>
<dbReference type="NCBIfam" id="TIGR02550">
    <property type="entry name" value="flagell_flgL"/>
    <property type="match status" value="1"/>
</dbReference>
<feature type="domain" description="Flagellin N-terminal" evidence="6">
    <location>
        <begin position="3"/>
        <end position="141"/>
    </location>
</feature>
<comment type="caution">
    <text evidence="8">The sequence shown here is derived from an EMBL/GenBank/DDBJ whole genome shotgun (WGS) entry which is preliminary data.</text>
</comment>
<keyword evidence="8" id="KW-0966">Cell projection</keyword>
<comment type="similarity">
    <text evidence="3">Belongs to the bacterial flagellin family.</text>
</comment>
<accession>A0A369UGA9</accession>
<dbReference type="AlphaFoldDB" id="A0A369UGA9"/>
<name>A0A369UGA9_9GAMM</name>
<sequence length="396" mass="41398">MRISTSWMQQAAVSTMLNGQGDMADTQNQLNTGKRINQPSDDPVGAARALELSHMTADSAQYQRNIASANARLGIEDQSLSSSTDVLNRVRTLVLQGSNGSQTDQTRGDIATELTQLRQQLLGLANAKDGQGDYLYAGNQTGTEPFAWQNNAVSYLGDNGQRMVAAGPGMQVATGDPGSAVFMRVPTGNGTFAVQAAGGNTGTAVAGSSNVTDRTAWDGGSYTIAFTAANTYAVHDASGATISGGSYDPSAGGNISFRGVQVAMSGTPAVGDNFAVAPSGQQDIFTTMTNIIGALRTPGGGSAMQNSLNTQFSNLDQSIDTLSQTRAGIGARMNALDQQSALNGDLSLQYKTALSDVQDLDYYDAISRLSLQSTTLQAAQMTFSKVQQSSLFSYLR</sequence>
<dbReference type="GO" id="GO:0071973">
    <property type="term" value="P:bacterial-type flagellum-dependent cell motility"/>
    <property type="evidence" value="ECO:0007669"/>
    <property type="project" value="InterPro"/>
</dbReference>
<evidence type="ECO:0000256" key="2">
    <source>
        <dbReference type="ARBA" id="ARBA00004613"/>
    </source>
</evidence>
<keyword evidence="8" id="KW-0969">Cilium</keyword>
<dbReference type="PANTHER" id="PTHR42792:SF1">
    <property type="entry name" value="FLAGELLAR HOOK-ASSOCIATED PROTEIN 3"/>
    <property type="match status" value="1"/>
</dbReference>
<keyword evidence="5" id="KW-0975">Bacterial flagellum</keyword>
<dbReference type="Pfam" id="PF00700">
    <property type="entry name" value="Flagellin_C"/>
    <property type="match status" value="1"/>
</dbReference>
<evidence type="ECO:0000256" key="4">
    <source>
        <dbReference type="ARBA" id="ARBA00022525"/>
    </source>
</evidence>
<evidence type="ECO:0000256" key="5">
    <source>
        <dbReference type="ARBA" id="ARBA00023143"/>
    </source>
</evidence>
<keyword evidence="8" id="KW-0282">Flagellum</keyword>
<gene>
    <name evidence="8" type="primary">flgL</name>
    <name evidence="8" type="ORF">DVJ77_20770</name>
</gene>
<proteinExistence type="inferred from homology"/>
<dbReference type="InterPro" id="IPR046358">
    <property type="entry name" value="Flagellin_C"/>
</dbReference>
<evidence type="ECO:0000256" key="3">
    <source>
        <dbReference type="ARBA" id="ARBA00005709"/>
    </source>
</evidence>
<dbReference type="GO" id="GO:0009424">
    <property type="term" value="C:bacterial-type flagellum hook"/>
    <property type="evidence" value="ECO:0007669"/>
    <property type="project" value="InterPro"/>
</dbReference>
<evidence type="ECO:0000313" key="9">
    <source>
        <dbReference type="Proteomes" id="UP000253782"/>
    </source>
</evidence>
<evidence type="ECO:0000259" key="6">
    <source>
        <dbReference type="Pfam" id="PF00669"/>
    </source>
</evidence>
<evidence type="ECO:0000256" key="1">
    <source>
        <dbReference type="ARBA" id="ARBA00004365"/>
    </source>
</evidence>
<evidence type="ECO:0000259" key="7">
    <source>
        <dbReference type="Pfam" id="PF00700"/>
    </source>
</evidence>
<dbReference type="SUPFAM" id="SSF64518">
    <property type="entry name" value="Phase 1 flagellin"/>
    <property type="match status" value="1"/>
</dbReference>
<protein>
    <submittedName>
        <fullName evidence="8">Flagellar hook-associated protein 3</fullName>
    </submittedName>
</protein>
<evidence type="ECO:0000313" key="8">
    <source>
        <dbReference type="EMBL" id="RDD79764.1"/>
    </source>
</evidence>
<dbReference type="OrthoDB" id="9768249at2"/>
<dbReference type="EMBL" id="QQAH01000026">
    <property type="protein sequence ID" value="RDD79764.1"/>
    <property type="molecule type" value="Genomic_DNA"/>
</dbReference>
<feature type="domain" description="Flagellin C-terminal" evidence="7">
    <location>
        <begin position="314"/>
        <end position="395"/>
    </location>
</feature>
<reference evidence="8 9" key="1">
    <citation type="submission" date="2018-07" db="EMBL/GenBank/DDBJ databases">
        <title>Dyella tabacisoli L4-6T, whole genome shotgun sequence.</title>
        <authorList>
            <person name="Zhou X.-K."/>
            <person name="Li W.-J."/>
            <person name="Duan Y.-Q."/>
        </authorList>
    </citation>
    <scope>NUCLEOTIDE SEQUENCE [LARGE SCALE GENOMIC DNA]</scope>
    <source>
        <strain evidence="8 9">L4-6</strain>
    </source>
</reference>
<dbReference type="GO" id="GO:0005198">
    <property type="term" value="F:structural molecule activity"/>
    <property type="evidence" value="ECO:0007669"/>
    <property type="project" value="InterPro"/>
</dbReference>